<dbReference type="RefSeq" id="WP_146159548.1">
    <property type="nucleotide sequence ID" value="NZ_PVZC01000008.1"/>
</dbReference>
<dbReference type="Pfam" id="PF00754">
    <property type="entry name" value="F5_F8_type_C"/>
    <property type="match status" value="1"/>
</dbReference>
<evidence type="ECO:0000256" key="2">
    <source>
        <dbReference type="SAM" id="SignalP"/>
    </source>
</evidence>
<feature type="region of interest" description="Disordered" evidence="1">
    <location>
        <begin position="457"/>
        <end position="487"/>
    </location>
</feature>
<keyword evidence="5" id="KW-1185">Reference proteome</keyword>
<evidence type="ECO:0000256" key="1">
    <source>
        <dbReference type="SAM" id="MobiDB-lite"/>
    </source>
</evidence>
<proteinExistence type="predicted"/>
<organism evidence="4 5">
    <name type="scientific">Allonocardiopsis opalescens</name>
    <dbReference type="NCBI Taxonomy" id="1144618"/>
    <lineage>
        <taxon>Bacteria</taxon>
        <taxon>Bacillati</taxon>
        <taxon>Actinomycetota</taxon>
        <taxon>Actinomycetes</taxon>
        <taxon>Streptosporangiales</taxon>
        <taxon>Allonocardiopsis</taxon>
    </lineage>
</organism>
<name>A0A2T0PX68_9ACTN</name>
<dbReference type="PROSITE" id="PS50022">
    <property type="entry name" value="FA58C_3"/>
    <property type="match status" value="1"/>
</dbReference>
<sequence length="591" mass="64953">MPSPNRSRPSPRRARRLFALVTALAVSAPLTAAAAEDAPAPEPPPVIEPVLAGEIDISAAGGGARMLFGDVSGDGRLDIVMMQPAYSEDDRYIGAQVQALTAYELTGEPLWQVGTPDPRVTNNGSDIPAQIYDIDGDGDNEVLAVVEDRFTVFDGATGEFVRDFALPHPEAHDAIAIANFRGLERPSDILLKDRYNQVWALDSYGEVLWTHRGNPGHYPWPYDFDDDGDQELMAGYEFLESDGTLRWTADMADHADTMWMGDVDGDGAPDITLGGAETVVHDSSGREIWRNNETVESQNIILGDFRTDLDGLEALGLDRIDRTENGYDGLFLIDSQGSMIFQEERETRGCWGSIPDKIHNWDGRHSDLIMVWNRGCGEATTISDGHGNVVTTFPVDGRLMHADLCGDDREEVVDYVMGDTAYIYTNGGCDLDSHITGEPQPQLKQRYNFTRYSAGEQPVDHAAGHPARSSSGRGADRALDGSAASGWRPSALDHRPWWRVDLERQREITQLELELPGATGPAWARPGYRVEVSADGRDWTQIASGELARRPRTAHHDVVGLGRHVRVGFTGHWPFTARSAGLDEVRILGNR</sequence>
<dbReference type="InterPro" id="IPR049366">
    <property type="entry name" value="RGL11_C"/>
</dbReference>
<evidence type="ECO:0000259" key="3">
    <source>
        <dbReference type="PROSITE" id="PS50022"/>
    </source>
</evidence>
<protein>
    <submittedName>
        <fullName evidence="4">F5/8 type C domain-containing protein</fullName>
    </submittedName>
</protein>
<dbReference type="EMBL" id="PVZC01000008">
    <property type="protein sequence ID" value="PRX96134.1"/>
    <property type="molecule type" value="Genomic_DNA"/>
</dbReference>
<reference evidence="4 5" key="1">
    <citation type="submission" date="2018-03" db="EMBL/GenBank/DDBJ databases">
        <title>Genomic Encyclopedia of Archaeal and Bacterial Type Strains, Phase II (KMG-II): from individual species to whole genera.</title>
        <authorList>
            <person name="Goeker M."/>
        </authorList>
    </citation>
    <scope>NUCLEOTIDE SEQUENCE [LARGE SCALE GENOMIC DNA]</scope>
    <source>
        <strain evidence="4 5">DSM 45601</strain>
    </source>
</reference>
<accession>A0A2T0PX68</accession>
<evidence type="ECO:0000313" key="5">
    <source>
        <dbReference type="Proteomes" id="UP000237846"/>
    </source>
</evidence>
<dbReference type="Pfam" id="PF21348">
    <property type="entry name" value="RGL11_C"/>
    <property type="match status" value="1"/>
</dbReference>
<dbReference type="Proteomes" id="UP000237846">
    <property type="component" value="Unassembled WGS sequence"/>
</dbReference>
<dbReference type="InterPro" id="IPR028994">
    <property type="entry name" value="Integrin_alpha_N"/>
</dbReference>
<dbReference type="SUPFAM" id="SSF50998">
    <property type="entry name" value="Quinoprotein alcohol dehydrogenase-like"/>
    <property type="match status" value="1"/>
</dbReference>
<dbReference type="SUPFAM" id="SSF69318">
    <property type="entry name" value="Integrin alpha N-terminal domain"/>
    <property type="match status" value="1"/>
</dbReference>
<dbReference type="OrthoDB" id="9802318at2"/>
<evidence type="ECO:0000313" key="4">
    <source>
        <dbReference type="EMBL" id="PRX96134.1"/>
    </source>
</evidence>
<dbReference type="AlphaFoldDB" id="A0A2T0PX68"/>
<gene>
    <name evidence="4" type="ORF">CLV72_108140</name>
</gene>
<comment type="caution">
    <text evidence="4">The sequence shown here is derived from an EMBL/GenBank/DDBJ whole genome shotgun (WGS) entry which is preliminary data.</text>
</comment>
<keyword evidence="2" id="KW-0732">Signal</keyword>
<dbReference type="InterPro" id="IPR000421">
    <property type="entry name" value="FA58C"/>
</dbReference>
<feature type="chain" id="PRO_5015488132" evidence="2">
    <location>
        <begin position="35"/>
        <end position="591"/>
    </location>
</feature>
<dbReference type="InterPro" id="IPR011047">
    <property type="entry name" value="Quinoprotein_ADH-like_sf"/>
</dbReference>
<dbReference type="SUPFAM" id="SSF49785">
    <property type="entry name" value="Galactose-binding domain-like"/>
    <property type="match status" value="1"/>
</dbReference>
<dbReference type="InterPro" id="IPR008979">
    <property type="entry name" value="Galactose-bd-like_sf"/>
</dbReference>
<dbReference type="Gene3D" id="2.60.120.260">
    <property type="entry name" value="Galactose-binding domain-like"/>
    <property type="match status" value="1"/>
</dbReference>
<feature type="domain" description="F5/8 type C" evidence="3">
    <location>
        <begin position="442"/>
        <end position="590"/>
    </location>
</feature>
<feature type="signal peptide" evidence="2">
    <location>
        <begin position="1"/>
        <end position="34"/>
    </location>
</feature>